<evidence type="ECO:0000313" key="3">
    <source>
        <dbReference type="EMBL" id="PZO44508.1"/>
    </source>
</evidence>
<feature type="transmembrane region" description="Helical" evidence="1">
    <location>
        <begin position="518"/>
        <end position="544"/>
    </location>
</feature>
<evidence type="ECO:0000259" key="2">
    <source>
        <dbReference type="Pfam" id="PF05729"/>
    </source>
</evidence>
<feature type="transmembrane region" description="Helical" evidence="1">
    <location>
        <begin position="468"/>
        <end position="489"/>
    </location>
</feature>
<dbReference type="EMBL" id="QBML01000002">
    <property type="protein sequence ID" value="PZO44508.1"/>
    <property type="molecule type" value="Genomic_DNA"/>
</dbReference>
<dbReference type="Proteomes" id="UP000249467">
    <property type="component" value="Unassembled WGS sequence"/>
</dbReference>
<reference evidence="3 4" key="1">
    <citation type="submission" date="2018-04" db="EMBL/GenBank/DDBJ databases">
        <authorList>
            <person name="Go L.Y."/>
            <person name="Mitchell J.A."/>
        </authorList>
    </citation>
    <scope>NUCLEOTIDE SEQUENCE [LARGE SCALE GENOMIC DNA]</scope>
    <source>
        <strain evidence="3">ULC066bin1</strain>
    </source>
</reference>
<organism evidence="3 4">
    <name type="scientific">Pseudanabaena frigida</name>
    <dbReference type="NCBI Taxonomy" id="945775"/>
    <lineage>
        <taxon>Bacteria</taxon>
        <taxon>Bacillati</taxon>
        <taxon>Cyanobacteriota</taxon>
        <taxon>Cyanophyceae</taxon>
        <taxon>Pseudanabaenales</taxon>
        <taxon>Pseudanabaenaceae</taxon>
        <taxon>Pseudanabaena</taxon>
    </lineage>
</organism>
<feature type="domain" description="NACHT" evidence="2">
    <location>
        <begin position="106"/>
        <end position="256"/>
    </location>
</feature>
<feature type="transmembrane region" description="Helical" evidence="1">
    <location>
        <begin position="374"/>
        <end position="392"/>
    </location>
</feature>
<dbReference type="InterPro" id="IPR027417">
    <property type="entry name" value="P-loop_NTPase"/>
</dbReference>
<keyword evidence="1" id="KW-0472">Membrane</keyword>
<reference evidence="3 4" key="2">
    <citation type="submission" date="2018-06" db="EMBL/GenBank/DDBJ databases">
        <title>Metagenomic assembly of (sub)arctic Cyanobacteria and their associated microbiome from non-axenic cultures.</title>
        <authorList>
            <person name="Baurain D."/>
        </authorList>
    </citation>
    <scope>NUCLEOTIDE SEQUENCE [LARGE SCALE GENOMIC DNA]</scope>
    <source>
        <strain evidence="3">ULC066bin1</strain>
    </source>
</reference>
<name>A0A2W4YNH3_9CYAN</name>
<dbReference type="Gene3D" id="3.40.50.300">
    <property type="entry name" value="P-loop containing nucleotide triphosphate hydrolases"/>
    <property type="match status" value="1"/>
</dbReference>
<dbReference type="Pfam" id="PF05729">
    <property type="entry name" value="NACHT"/>
    <property type="match status" value="1"/>
</dbReference>
<dbReference type="InterPro" id="IPR007111">
    <property type="entry name" value="NACHT_NTPase"/>
</dbReference>
<feature type="transmembrane region" description="Helical" evidence="1">
    <location>
        <begin position="437"/>
        <end position="461"/>
    </location>
</feature>
<keyword evidence="1" id="KW-1133">Transmembrane helix</keyword>
<dbReference type="SUPFAM" id="SSF52540">
    <property type="entry name" value="P-loop containing nucleoside triphosphate hydrolases"/>
    <property type="match status" value="1"/>
</dbReference>
<keyword evidence="1" id="KW-0812">Transmembrane</keyword>
<evidence type="ECO:0000313" key="4">
    <source>
        <dbReference type="Proteomes" id="UP000249467"/>
    </source>
</evidence>
<evidence type="ECO:0000256" key="1">
    <source>
        <dbReference type="SAM" id="Phobius"/>
    </source>
</evidence>
<protein>
    <recommendedName>
        <fullName evidence="2">NACHT domain-containing protein</fullName>
    </recommendedName>
</protein>
<feature type="transmembrane region" description="Helical" evidence="1">
    <location>
        <begin position="551"/>
        <end position="571"/>
    </location>
</feature>
<sequence length="634" mass="72453">MARKYDNRGRDQINIENGNVLIQNQSVQNQSEQLILKTVNSEVNCRLEDSLHNRIFVNLDKQSRPEQVERPWDAQIKIGAKAPVTIPPNTSILEIFEKPDISGHLLILGNLGAGKTTTMLDLAKSLVEKAEQDYAEPIPVIINLSSWKNIRQSMSEWLIEELNSKYKISKDIFRKCLEDKRLLPMLDGLDEVKPEFQESCIDAINLWLNNDLCPLFIVICSRQEEYANHQTQLNLNGAILLESLTDNQIQSYLANINRNELWELLQSNPELQELVRTPLLLSITILSYSELSLDEWHKQNSTKNLIKLLLDAYIQAMFRRRFGNISYRNYKLPSDKQTKYWLKFLALQMGKESQTEFLVEKMHPSTWLLNTSKIIYRFIIGFILCLLFIMPIRVIFGDILGSVMAFSIGVLLGYASMLEIKLAEIFDWSFTKAKKSFLSWFIPSMIIIILAGIIGGIVYWIRYSPIHGVLMMFAIILMLGFFISLMAIFSSVIDGLDGVEIAFKTVPNQGIWKSANNALFTSLFCVLTFGVTGLSIGLSGGMLFGEILDKMSFGIIAGLVYGLFFGLMVGLKFGGFACIQHFILRTILFCKGTIPWNYAGFLNYCTERLFLQRVGGRYRFIHRLLQEHFAEMEI</sequence>
<gene>
    <name evidence="3" type="ORF">DCF19_01805</name>
</gene>
<dbReference type="AlphaFoldDB" id="A0A2W4YNH3"/>
<comment type="caution">
    <text evidence="3">The sequence shown here is derived from an EMBL/GenBank/DDBJ whole genome shotgun (WGS) entry which is preliminary data.</text>
</comment>
<accession>A0A2W4YNH3</accession>
<feature type="transmembrane region" description="Helical" evidence="1">
    <location>
        <begin position="399"/>
        <end position="417"/>
    </location>
</feature>
<proteinExistence type="predicted"/>